<accession>A0ABU8BPK7</accession>
<dbReference type="InterPro" id="IPR011990">
    <property type="entry name" value="TPR-like_helical_dom_sf"/>
</dbReference>
<evidence type="ECO:0000256" key="2">
    <source>
        <dbReference type="SAM" id="MobiDB-lite"/>
    </source>
</evidence>
<name>A0ABU8BPK7_9RHOB</name>
<dbReference type="RefSeq" id="WP_335417801.1">
    <property type="nucleotide sequence ID" value="NZ_JBALHR010000001.1"/>
</dbReference>
<feature type="region of interest" description="Disordered" evidence="2">
    <location>
        <begin position="133"/>
        <end position="158"/>
    </location>
</feature>
<gene>
    <name evidence="3" type="primary">ccmI</name>
    <name evidence="3" type="ORF">V6590_00310</name>
</gene>
<evidence type="ECO:0000313" key="4">
    <source>
        <dbReference type="Proteomes" id="UP001431963"/>
    </source>
</evidence>
<evidence type="ECO:0000313" key="3">
    <source>
        <dbReference type="EMBL" id="MEH7826581.1"/>
    </source>
</evidence>
<dbReference type="SUPFAM" id="SSF48452">
    <property type="entry name" value="TPR-like"/>
    <property type="match status" value="1"/>
</dbReference>
<feature type="compositionally biased region" description="Low complexity" evidence="2">
    <location>
        <begin position="142"/>
        <end position="158"/>
    </location>
</feature>
<dbReference type="NCBIfam" id="TIGR03142">
    <property type="entry name" value="cytochro_ccmI"/>
    <property type="match status" value="1"/>
</dbReference>
<keyword evidence="1" id="KW-0201">Cytochrome c-type biogenesis</keyword>
<evidence type="ECO:0000256" key="1">
    <source>
        <dbReference type="ARBA" id="ARBA00022748"/>
    </source>
</evidence>
<comment type="caution">
    <text evidence="3">The sequence shown here is derived from an EMBL/GenBank/DDBJ whole genome shotgun (WGS) entry which is preliminary data.</text>
</comment>
<reference evidence="3" key="1">
    <citation type="submission" date="2024-02" db="EMBL/GenBank/DDBJ databases">
        <title>Genome sequences of strain Gemmobacter sp. JM10B15.</title>
        <authorList>
            <person name="Zhang M."/>
        </authorList>
    </citation>
    <scope>NUCLEOTIDE SEQUENCE</scope>
    <source>
        <strain evidence="3">JM10B15</strain>
    </source>
</reference>
<protein>
    <submittedName>
        <fullName evidence="3">C-type cytochrome biogenesis protein CcmI</fullName>
    </submittedName>
</protein>
<proteinExistence type="predicted"/>
<organism evidence="3 4">
    <name type="scientific">Gemmobacter denitrificans</name>
    <dbReference type="NCBI Taxonomy" id="3123040"/>
    <lineage>
        <taxon>Bacteria</taxon>
        <taxon>Pseudomonadati</taxon>
        <taxon>Pseudomonadota</taxon>
        <taxon>Alphaproteobacteria</taxon>
        <taxon>Rhodobacterales</taxon>
        <taxon>Paracoccaceae</taxon>
        <taxon>Gemmobacter</taxon>
    </lineage>
</organism>
<keyword evidence="4" id="KW-1185">Reference proteome</keyword>
<feature type="region of interest" description="Disordered" evidence="2">
    <location>
        <begin position="307"/>
        <end position="326"/>
    </location>
</feature>
<dbReference type="InterPro" id="IPR017560">
    <property type="entry name" value="Cyt_c_biogenesis_CcmI"/>
</dbReference>
<sequence>MAMFWGTVGALLIAAAAAIWQGLRRGQAVAELDRPAAHDLQVYRDQLAELERDRARGVVAPDEAERLRAEIGRRLLEADRAARDTAPQVAQGPGLGVSFAAAALVLAGGAALYLLDLGAPGYPDMPLAARKAQAEDWRKARPSQAEAESAEPAPALPEGADPEFLALMEKLRKAVAGRPDDLQGQRLLAENEARLGDYRAAARAQAEVLRLLGNTAKASDFSFMAEMLIASARGYVSPEAEAALQQALSRDPQDQVALYYSGLMLAQIGRPDQAFPLWRDLLETSAPDAPFAAALRAELPRLAAQAGERYQPPAPPAAAPALPGPDAAAVEAAGEMAAGDRQAMIEGMVAQLNDRLAREGGTAEEWARLISSLGVLGQTERAAAIHAEALQRFAGREGDLDLIRAAGAQAGVAP</sequence>
<dbReference type="Gene3D" id="1.25.40.10">
    <property type="entry name" value="Tetratricopeptide repeat domain"/>
    <property type="match status" value="1"/>
</dbReference>
<dbReference type="Proteomes" id="UP001431963">
    <property type="component" value="Unassembled WGS sequence"/>
</dbReference>
<dbReference type="EMBL" id="JBALHR010000001">
    <property type="protein sequence ID" value="MEH7826581.1"/>
    <property type="molecule type" value="Genomic_DNA"/>
</dbReference>